<name>A0A3L7DWX8_9GAMM</name>
<dbReference type="EMBL" id="QRAN01000020">
    <property type="protein sequence ID" value="RLQ20743.1"/>
    <property type="molecule type" value="Genomic_DNA"/>
</dbReference>
<gene>
    <name evidence="1" type="ORF">DWB85_15930</name>
</gene>
<comment type="caution">
    <text evidence="1">The sequence shown here is derived from an EMBL/GenBank/DDBJ whole genome shotgun (WGS) entry which is preliminary data.</text>
</comment>
<accession>A0A3L7DWX8</accession>
<protein>
    <submittedName>
        <fullName evidence="1">Uncharacterized protein</fullName>
    </submittedName>
</protein>
<reference evidence="1 2" key="1">
    <citation type="submission" date="2018-07" db="EMBL/GenBank/DDBJ databases">
        <title>Halioglobus sp. genome submission.</title>
        <authorList>
            <person name="Ye M.-Q."/>
            <person name="Du Z.-J."/>
        </authorList>
    </citation>
    <scope>NUCLEOTIDE SEQUENCE [LARGE SCALE GENOMIC DNA]</scope>
    <source>
        <strain evidence="1 2">U0301</strain>
    </source>
</reference>
<dbReference type="Proteomes" id="UP000265509">
    <property type="component" value="Unassembled WGS sequence"/>
</dbReference>
<keyword evidence="2" id="KW-1185">Reference proteome</keyword>
<evidence type="ECO:0000313" key="2">
    <source>
        <dbReference type="Proteomes" id="UP000265509"/>
    </source>
</evidence>
<evidence type="ECO:0000313" key="1">
    <source>
        <dbReference type="EMBL" id="RLQ20743.1"/>
    </source>
</evidence>
<organism evidence="1 2">
    <name type="scientific">Seongchinamella sediminis</name>
    <dbReference type="NCBI Taxonomy" id="2283635"/>
    <lineage>
        <taxon>Bacteria</taxon>
        <taxon>Pseudomonadati</taxon>
        <taxon>Pseudomonadota</taxon>
        <taxon>Gammaproteobacteria</taxon>
        <taxon>Cellvibrionales</taxon>
        <taxon>Halieaceae</taxon>
        <taxon>Seongchinamella</taxon>
    </lineage>
</organism>
<proteinExistence type="predicted"/>
<sequence>MKVSTLEGYQEYQKNGAGHHVAKLSLLAILIYALLPADANALLLLNESCENVLNVNNASEELAQAELCASDQWGETLELELLFKDDKDDEGINPGIVLDGSYDPGESIWYTVSWDLSASDYLLYVIVTKDGDNGSNFYTVADEAQLTKGGPELLCAPLCGGQGDSISHVSFYGLVGDGGGPPSGVPAPGTLLLLSLGLLGLRRAWA</sequence>
<dbReference type="RefSeq" id="WP_117956533.1">
    <property type="nucleotide sequence ID" value="NZ_QRAN01000020.1"/>
</dbReference>
<dbReference type="AlphaFoldDB" id="A0A3L7DWX8"/>